<name>A0ABV9AF86_9ACTN</name>
<dbReference type="RefSeq" id="WP_361942007.1">
    <property type="nucleotide sequence ID" value="NZ_JBHSFK010000002.1"/>
</dbReference>
<dbReference type="InterPro" id="IPR009061">
    <property type="entry name" value="DNA-bd_dom_put_sf"/>
</dbReference>
<evidence type="ECO:0008006" key="4">
    <source>
        <dbReference type="Google" id="ProtNLM"/>
    </source>
</evidence>
<dbReference type="Gene3D" id="1.10.1660.10">
    <property type="match status" value="1"/>
</dbReference>
<sequence>MNGIVPPRQPLDVYPGTSRPIGAAHPTQGYPGGDARWDEDPVYKKISGFHREFFAISHLANALGRAPKTIYKWEANGLFPGATWIYNSDSRNGRRRLYTRRQIEGVVLIAFEEGVLSQTQRFISQTNFPERCRELFIQTRAALPEPIQDWS</sequence>
<feature type="region of interest" description="Disordered" evidence="1">
    <location>
        <begin position="1"/>
        <end position="34"/>
    </location>
</feature>
<evidence type="ECO:0000256" key="1">
    <source>
        <dbReference type="SAM" id="MobiDB-lite"/>
    </source>
</evidence>
<accession>A0ABV9AF86</accession>
<keyword evidence="3" id="KW-1185">Reference proteome</keyword>
<comment type="caution">
    <text evidence="2">The sequence shown here is derived from an EMBL/GenBank/DDBJ whole genome shotgun (WGS) entry which is preliminary data.</text>
</comment>
<organism evidence="2 3">
    <name type="scientific">Streptomyces vulcanius</name>
    <dbReference type="NCBI Taxonomy" id="1441876"/>
    <lineage>
        <taxon>Bacteria</taxon>
        <taxon>Bacillati</taxon>
        <taxon>Actinomycetota</taxon>
        <taxon>Actinomycetes</taxon>
        <taxon>Kitasatosporales</taxon>
        <taxon>Streptomycetaceae</taxon>
        <taxon>Streptomyces</taxon>
    </lineage>
</organism>
<evidence type="ECO:0000313" key="3">
    <source>
        <dbReference type="Proteomes" id="UP001595839"/>
    </source>
</evidence>
<protein>
    <recommendedName>
        <fullName evidence="4">HTH merR-type domain-containing protein</fullName>
    </recommendedName>
</protein>
<dbReference type="Proteomes" id="UP001595839">
    <property type="component" value="Unassembled WGS sequence"/>
</dbReference>
<reference evidence="3" key="1">
    <citation type="journal article" date="2019" name="Int. J. Syst. Evol. Microbiol.">
        <title>The Global Catalogue of Microorganisms (GCM) 10K type strain sequencing project: providing services to taxonomists for standard genome sequencing and annotation.</title>
        <authorList>
            <consortium name="The Broad Institute Genomics Platform"/>
            <consortium name="The Broad Institute Genome Sequencing Center for Infectious Disease"/>
            <person name="Wu L."/>
            <person name="Ma J."/>
        </authorList>
    </citation>
    <scope>NUCLEOTIDE SEQUENCE [LARGE SCALE GENOMIC DNA]</scope>
    <source>
        <strain evidence="3">CGMCC 4.7177</strain>
    </source>
</reference>
<proteinExistence type="predicted"/>
<evidence type="ECO:0000313" key="2">
    <source>
        <dbReference type="EMBL" id="MFC4498554.1"/>
    </source>
</evidence>
<gene>
    <name evidence="2" type="ORF">ACFPIH_03280</name>
</gene>
<dbReference type="EMBL" id="JBHSFK010000002">
    <property type="protein sequence ID" value="MFC4498554.1"/>
    <property type="molecule type" value="Genomic_DNA"/>
</dbReference>
<dbReference type="SUPFAM" id="SSF46955">
    <property type="entry name" value="Putative DNA-binding domain"/>
    <property type="match status" value="1"/>
</dbReference>